<keyword evidence="7 9" id="KW-0234">DNA repair</keyword>
<dbReference type="InterPro" id="IPR014048">
    <property type="entry name" value="MethylDNA_cys_MeTrfase_DNA-bd"/>
</dbReference>
<dbReference type="EMBL" id="JACRSO010000003">
    <property type="protein sequence ID" value="MBC8529256.1"/>
    <property type="molecule type" value="Genomic_DNA"/>
</dbReference>
<dbReference type="PROSITE" id="PS00374">
    <property type="entry name" value="MGMT"/>
    <property type="match status" value="1"/>
</dbReference>
<dbReference type="NCBIfam" id="TIGR00589">
    <property type="entry name" value="ogt"/>
    <property type="match status" value="1"/>
</dbReference>
<evidence type="ECO:0000256" key="9">
    <source>
        <dbReference type="HAMAP-Rule" id="MF_00772"/>
    </source>
</evidence>
<gene>
    <name evidence="12" type="ORF">H8699_07435</name>
</gene>
<dbReference type="InterPro" id="IPR036388">
    <property type="entry name" value="WH-like_DNA-bd_sf"/>
</dbReference>
<dbReference type="InterPro" id="IPR001497">
    <property type="entry name" value="MethylDNA_cys_MeTrfase_AS"/>
</dbReference>
<dbReference type="Proteomes" id="UP000654279">
    <property type="component" value="Unassembled WGS sequence"/>
</dbReference>
<dbReference type="InterPro" id="IPR023546">
    <property type="entry name" value="MGMT"/>
</dbReference>
<evidence type="ECO:0000259" key="10">
    <source>
        <dbReference type="Pfam" id="PF01035"/>
    </source>
</evidence>
<comment type="caution">
    <text evidence="12">The sequence shown here is derived from an EMBL/GenBank/DDBJ whole genome shotgun (WGS) entry which is preliminary data.</text>
</comment>
<dbReference type="PANTHER" id="PTHR10815">
    <property type="entry name" value="METHYLATED-DNA--PROTEIN-CYSTEINE METHYLTRANSFERASE"/>
    <property type="match status" value="1"/>
</dbReference>
<feature type="active site" description="Nucleophile; methyl group acceptor" evidence="9">
    <location>
        <position position="141"/>
    </location>
</feature>
<dbReference type="SUPFAM" id="SSF53155">
    <property type="entry name" value="Methylated DNA-protein cysteine methyltransferase domain"/>
    <property type="match status" value="1"/>
</dbReference>
<comment type="subcellular location">
    <subcellularLocation>
        <location evidence="9">Cytoplasm</location>
    </subcellularLocation>
</comment>
<evidence type="ECO:0000256" key="2">
    <source>
        <dbReference type="ARBA" id="ARBA00008711"/>
    </source>
</evidence>
<reference evidence="12" key="1">
    <citation type="submission" date="2020-08" db="EMBL/GenBank/DDBJ databases">
        <title>Genome public.</title>
        <authorList>
            <person name="Liu C."/>
            <person name="Sun Q."/>
        </authorList>
    </citation>
    <scope>NUCLEOTIDE SEQUENCE</scope>
    <source>
        <strain evidence="12">NSJ-44</strain>
    </source>
</reference>
<evidence type="ECO:0000256" key="6">
    <source>
        <dbReference type="ARBA" id="ARBA00022763"/>
    </source>
</evidence>
<dbReference type="Gene3D" id="1.10.10.10">
    <property type="entry name" value="Winged helix-like DNA-binding domain superfamily/Winged helix DNA-binding domain"/>
    <property type="match status" value="1"/>
</dbReference>
<dbReference type="InterPro" id="IPR036217">
    <property type="entry name" value="MethylDNA_cys_MeTrfase_DNAb"/>
</dbReference>
<organism evidence="12 13">
    <name type="scientific">Luoshenia tenuis</name>
    <dbReference type="NCBI Taxonomy" id="2763654"/>
    <lineage>
        <taxon>Bacteria</taxon>
        <taxon>Bacillati</taxon>
        <taxon>Bacillota</taxon>
        <taxon>Clostridia</taxon>
        <taxon>Christensenellales</taxon>
        <taxon>Christensenellaceae</taxon>
        <taxon>Luoshenia</taxon>
    </lineage>
</organism>
<keyword evidence="13" id="KW-1185">Reference proteome</keyword>
<comment type="miscellaneous">
    <text evidence="9">This enzyme catalyzes only one turnover and therefore is not strictly catalytic. According to one definition, an enzyme is a biocatalyst that acts repeatedly and over many reaction cycles.</text>
</comment>
<dbReference type="HAMAP" id="MF_00772">
    <property type="entry name" value="OGT"/>
    <property type="match status" value="1"/>
</dbReference>
<dbReference type="Pfam" id="PF01035">
    <property type="entry name" value="DNA_binding_1"/>
    <property type="match status" value="1"/>
</dbReference>
<keyword evidence="4 9" id="KW-0489">Methyltransferase</keyword>
<comment type="catalytic activity">
    <reaction evidence="1 9">
        <text>a 4-O-methyl-thymidine in DNA + L-cysteinyl-[protein] = a thymidine in DNA + S-methyl-L-cysteinyl-[protein]</text>
        <dbReference type="Rhea" id="RHEA:53428"/>
        <dbReference type="Rhea" id="RHEA-COMP:10131"/>
        <dbReference type="Rhea" id="RHEA-COMP:10132"/>
        <dbReference type="Rhea" id="RHEA-COMP:13555"/>
        <dbReference type="Rhea" id="RHEA-COMP:13556"/>
        <dbReference type="ChEBI" id="CHEBI:29950"/>
        <dbReference type="ChEBI" id="CHEBI:82612"/>
        <dbReference type="ChEBI" id="CHEBI:137386"/>
        <dbReference type="ChEBI" id="CHEBI:137387"/>
        <dbReference type="EC" id="2.1.1.63"/>
    </reaction>
</comment>
<evidence type="ECO:0000256" key="8">
    <source>
        <dbReference type="ARBA" id="ARBA00049348"/>
    </source>
</evidence>
<feature type="domain" description="Methylguanine DNA methyltransferase ribonuclease-like" evidence="11">
    <location>
        <begin position="16"/>
        <end position="86"/>
    </location>
</feature>
<dbReference type="GO" id="GO:0005737">
    <property type="term" value="C:cytoplasm"/>
    <property type="evidence" value="ECO:0007669"/>
    <property type="project" value="UniProtKB-SubCell"/>
</dbReference>
<dbReference type="Gene3D" id="3.30.160.70">
    <property type="entry name" value="Methylated DNA-protein cysteine methyltransferase domain"/>
    <property type="match status" value="1"/>
</dbReference>
<dbReference type="CDD" id="cd06445">
    <property type="entry name" value="ATase"/>
    <property type="match status" value="1"/>
</dbReference>
<dbReference type="GO" id="GO:0032259">
    <property type="term" value="P:methylation"/>
    <property type="evidence" value="ECO:0007669"/>
    <property type="project" value="UniProtKB-KW"/>
</dbReference>
<protein>
    <recommendedName>
        <fullName evidence="9">Methylated-DNA--protein-cysteine methyltransferase</fullName>
        <ecNumber evidence="9">2.1.1.63</ecNumber>
    </recommendedName>
    <alternativeName>
        <fullName evidence="9">6-O-methylguanine-DNA methyltransferase</fullName>
        <shortName evidence="9">MGMT</shortName>
    </alternativeName>
    <alternativeName>
        <fullName evidence="9">O-6-methylguanine-DNA-alkyltransferase</fullName>
    </alternativeName>
</protein>
<keyword evidence="3 9" id="KW-0963">Cytoplasm</keyword>
<evidence type="ECO:0000313" key="12">
    <source>
        <dbReference type="EMBL" id="MBC8529256.1"/>
    </source>
</evidence>
<proteinExistence type="inferred from homology"/>
<dbReference type="InterPro" id="IPR008332">
    <property type="entry name" value="MethylG_MeTrfase_N"/>
</dbReference>
<comment type="function">
    <text evidence="9">Involved in the cellular defense against the biological effects of O6-methylguanine (O6-MeG) and O4-methylthymine (O4-MeT) in DNA. Repairs the methylated nucleobase in DNA by stoichiometrically transferring the methyl group to a cysteine residue in the enzyme. This is a suicide reaction: the enzyme is irreversibly inactivated.</text>
</comment>
<sequence length="171" mass="18756">MGEKGGYAVEISIVQMDSPLGKLRIAAGAECLTVIDFEQTHWLEFGLEKGLYTEVAREFPLAGETARQLEEYFAGTRKQFQLPLKLTGSAFRVCVYEALCRIPYGETRTYGEIAKELGKPTAARAVGGANHVNPLPIVVPCHRVVGAKGLVGYAPGLDKKAYLLDFERAHR</sequence>
<keyword evidence="5 9" id="KW-0808">Transferase</keyword>
<dbReference type="SUPFAM" id="SSF46767">
    <property type="entry name" value="Methylated DNA-protein cysteine methyltransferase, C-terminal domain"/>
    <property type="match status" value="1"/>
</dbReference>
<dbReference type="FunFam" id="1.10.10.10:FF:000214">
    <property type="entry name" value="Methylated-DNA--protein-cysteine methyltransferase"/>
    <property type="match status" value="1"/>
</dbReference>
<evidence type="ECO:0000256" key="1">
    <source>
        <dbReference type="ARBA" id="ARBA00001286"/>
    </source>
</evidence>
<accession>A0A926D109</accession>
<comment type="similarity">
    <text evidence="2 9">Belongs to the MGMT family.</text>
</comment>
<evidence type="ECO:0000256" key="4">
    <source>
        <dbReference type="ARBA" id="ARBA00022603"/>
    </source>
</evidence>
<evidence type="ECO:0000259" key="11">
    <source>
        <dbReference type="Pfam" id="PF02870"/>
    </source>
</evidence>
<evidence type="ECO:0000256" key="5">
    <source>
        <dbReference type="ARBA" id="ARBA00022679"/>
    </source>
</evidence>
<dbReference type="PANTHER" id="PTHR10815:SF5">
    <property type="entry name" value="METHYLATED-DNA--PROTEIN-CYSTEINE METHYLTRANSFERASE"/>
    <property type="match status" value="1"/>
</dbReference>
<evidence type="ECO:0000256" key="7">
    <source>
        <dbReference type="ARBA" id="ARBA00023204"/>
    </source>
</evidence>
<feature type="domain" description="Methylated-DNA-[protein]-cysteine S-methyltransferase DNA binding" evidence="10">
    <location>
        <begin position="91"/>
        <end position="168"/>
    </location>
</feature>
<dbReference type="Pfam" id="PF02870">
    <property type="entry name" value="Methyltransf_1N"/>
    <property type="match status" value="1"/>
</dbReference>
<dbReference type="AlphaFoldDB" id="A0A926D109"/>
<comment type="catalytic activity">
    <reaction evidence="8 9">
        <text>a 6-O-methyl-2'-deoxyguanosine in DNA + L-cysteinyl-[protein] = S-methyl-L-cysteinyl-[protein] + a 2'-deoxyguanosine in DNA</text>
        <dbReference type="Rhea" id="RHEA:24000"/>
        <dbReference type="Rhea" id="RHEA-COMP:10131"/>
        <dbReference type="Rhea" id="RHEA-COMP:10132"/>
        <dbReference type="Rhea" id="RHEA-COMP:11367"/>
        <dbReference type="Rhea" id="RHEA-COMP:11368"/>
        <dbReference type="ChEBI" id="CHEBI:29950"/>
        <dbReference type="ChEBI" id="CHEBI:82612"/>
        <dbReference type="ChEBI" id="CHEBI:85445"/>
        <dbReference type="ChEBI" id="CHEBI:85448"/>
        <dbReference type="EC" id="2.1.1.63"/>
    </reaction>
</comment>
<dbReference type="GO" id="GO:0006307">
    <property type="term" value="P:DNA alkylation repair"/>
    <property type="evidence" value="ECO:0007669"/>
    <property type="project" value="UniProtKB-UniRule"/>
</dbReference>
<dbReference type="EC" id="2.1.1.63" evidence="9"/>
<evidence type="ECO:0000256" key="3">
    <source>
        <dbReference type="ARBA" id="ARBA00022490"/>
    </source>
</evidence>
<dbReference type="InterPro" id="IPR036631">
    <property type="entry name" value="MGMT_N_sf"/>
</dbReference>
<dbReference type="GO" id="GO:0003908">
    <property type="term" value="F:methylated-DNA-[protein]-cysteine S-methyltransferase activity"/>
    <property type="evidence" value="ECO:0007669"/>
    <property type="project" value="UniProtKB-UniRule"/>
</dbReference>
<keyword evidence="6 9" id="KW-0227">DNA damage</keyword>
<name>A0A926D109_9FIRM</name>
<evidence type="ECO:0000313" key="13">
    <source>
        <dbReference type="Proteomes" id="UP000654279"/>
    </source>
</evidence>